<dbReference type="KEGG" id="sgn:SGRA_0513"/>
<dbReference type="STRING" id="984262.SGRA_0513"/>
<accession>H6L9S4</accession>
<sequence>MLNNFLVFLAKKRQIKGPRVHFFWGCPALRAGRAVPGSQVCSAHRFFALLKSSVGPSAPLPIPQPLGLRPAGGCAA</sequence>
<evidence type="ECO:0000313" key="2">
    <source>
        <dbReference type="Proteomes" id="UP000007519"/>
    </source>
</evidence>
<evidence type="ECO:0000313" key="1">
    <source>
        <dbReference type="EMBL" id="AFC23252.1"/>
    </source>
</evidence>
<protein>
    <submittedName>
        <fullName evidence="1">Uncharacterized protein</fullName>
    </submittedName>
</protein>
<dbReference type="EMBL" id="CP002831">
    <property type="protein sequence ID" value="AFC23252.1"/>
    <property type="molecule type" value="Genomic_DNA"/>
</dbReference>
<organism evidence="1 2">
    <name type="scientific">Saprospira grandis (strain Lewin)</name>
    <dbReference type="NCBI Taxonomy" id="984262"/>
    <lineage>
        <taxon>Bacteria</taxon>
        <taxon>Pseudomonadati</taxon>
        <taxon>Bacteroidota</taxon>
        <taxon>Saprospiria</taxon>
        <taxon>Saprospirales</taxon>
        <taxon>Saprospiraceae</taxon>
        <taxon>Saprospira</taxon>
    </lineage>
</organism>
<gene>
    <name evidence="1" type="ordered locus">SGRA_0513</name>
</gene>
<reference evidence="1 2" key="1">
    <citation type="journal article" date="2012" name="Stand. Genomic Sci.">
        <title>Complete genome sequencing and analysis of Saprospira grandis str. Lewin, a predatory marine bacterium.</title>
        <authorList>
            <person name="Saw J.H."/>
            <person name="Yuryev A."/>
            <person name="Kanbe M."/>
            <person name="Hou S."/>
            <person name="Young A.G."/>
            <person name="Aizawa S."/>
            <person name="Alam M."/>
        </authorList>
    </citation>
    <scope>NUCLEOTIDE SEQUENCE [LARGE SCALE GENOMIC DNA]</scope>
    <source>
        <strain evidence="1 2">Lewin</strain>
    </source>
</reference>
<dbReference type="HOGENOM" id="CLU_2652367_0_0_10"/>
<dbReference type="Proteomes" id="UP000007519">
    <property type="component" value="Chromosome"/>
</dbReference>
<keyword evidence="2" id="KW-1185">Reference proteome</keyword>
<proteinExistence type="predicted"/>
<name>H6L9S4_SAPGL</name>
<dbReference type="AlphaFoldDB" id="H6L9S4"/>